<feature type="binding site" evidence="9">
    <location>
        <position position="55"/>
    </location>
    <ligand>
        <name>Mg(2+)</name>
        <dbReference type="ChEBI" id="CHEBI:18420"/>
    </ligand>
</feature>
<feature type="binding site" evidence="9">
    <location>
        <position position="131"/>
    </location>
    <ligand>
        <name>Mg(2+)</name>
        <dbReference type="ChEBI" id="CHEBI:18420"/>
    </ligand>
</feature>
<dbReference type="EMBL" id="CP010899">
    <property type="protein sequence ID" value="ALA98246.1"/>
    <property type="molecule type" value="Genomic_DNA"/>
</dbReference>
<feature type="active site" evidence="9">
    <location>
        <position position="131"/>
    </location>
</feature>
<dbReference type="EC" id="3.1.26.3" evidence="9"/>
<evidence type="ECO:0000313" key="12">
    <source>
        <dbReference type="EMBL" id="ALA98246.1"/>
    </source>
</evidence>
<keyword evidence="9" id="KW-0819">tRNA processing</keyword>
<keyword evidence="5 9" id="KW-0540">Nuclease</keyword>
<dbReference type="InterPro" id="IPR011907">
    <property type="entry name" value="RNase_III"/>
</dbReference>
<protein>
    <recommendedName>
        <fullName evidence="9">Ribonuclease 3</fullName>
        <ecNumber evidence="9">3.1.26.3</ecNumber>
    </recommendedName>
    <alternativeName>
        <fullName evidence="9">Ribonuclease III</fullName>
        <shortName evidence="9">RNase III</shortName>
    </alternativeName>
</protein>
<dbReference type="GO" id="GO:0003725">
    <property type="term" value="F:double-stranded RNA binding"/>
    <property type="evidence" value="ECO:0007669"/>
    <property type="project" value="TreeGrafter"/>
</dbReference>
<evidence type="ECO:0000256" key="9">
    <source>
        <dbReference type="HAMAP-Rule" id="MF_00104"/>
    </source>
</evidence>
<comment type="cofactor">
    <cofactor evidence="9">
        <name>Mg(2+)</name>
        <dbReference type="ChEBI" id="CHEBI:18420"/>
    </cofactor>
</comment>
<keyword evidence="6 9" id="KW-0255">Endonuclease</keyword>
<evidence type="ECO:0000256" key="6">
    <source>
        <dbReference type="ARBA" id="ARBA00022759"/>
    </source>
</evidence>
<dbReference type="PATRIC" id="fig|273035.7.peg.1700"/>
<dbReference type="GO" id="GO:0008033">
    <property type="term" value="P:tRNA processing"/>
    <property type="evidence" value="ECO:0007669"/>
    <property type="project" value="UniProtKB-KW"/>
</dbReference>
<dbReference type="InterPro" id="IPR014720">
    <property type="entry name" value="dsRBD_dom"/>
</dbReference>
<dbReference type="GO" id="GO:0006364">
    <property type="term" value="P:rRNA processing"/>
    <property type="evidence" value="ECO:0007669"/>
    <property type="project" value="UniProtKB-UniRule"/>
</dbReference>
<organism evidence="12 13">
    <name type="scientific">Spiroplasma kunkelii CR2-3x</name>
    <dbReference type="NCBI Taxonomy" id="273035"/>
    <lineage>
        <taxon>Bacteria</taxon>
        <taxon>Bacillati</taxon>
        <taxon>Mycoplasmatota</taxon>
        <taxon>Mollicutes</taxon>
        <taxon>Entomoplasmatales</taxon>
        <taxon>Spiroplasmataceae</taxon>
        <taxon>Spiroplasma</taxon>
    </lineage>
</organism>
<dbReference type="GO" id="GO:0010468">
    <property type="term" value="P:regulation of gene expression"/>
    <property type="evidence" value="ECO:0007669"/>
    <property type="project" value="TreeGrafter"/>
</dbReference>
<comment type="similarity">
    <text evidence="2">Belongs to the ribonuclease III family.</text>
</comment>
<dbReference type="SUPFAM" id="SSF69065">
    <property type="entry name" value="RNase III domain-like"/>
    <property type="match status" value="1"/>
</dbReference>
<keyword evidence="8 9" id="KW-0694">RNA-binding</keyword>
<keyword evidence="9" id="KW-0699">rRNA-binding</keyword>
<dbReference type="InterPro" id="IPR036389">
    <property type="entry name" value="RNase_III_sf"/>
</dbReference>
<dbReference type="FunFam" id="1.10.1520.10:FF:000001">
    <property type="entry name" value="Ribonuclease 3"/>
    <property type="match status" value="1"/>
</dbReference>
<dbReference type="HAMAP" id="MF_00104">
    <property type="entry name" value="RNase_III"/>
    <property type="match status" value="1"/>
</dbReference>
<dbReference type="Gene3D" id="1.10.1520.10">
    <property type="entry name" value="Ribonuclease III domain"/>
    <property type="match status" value="1"/>
</dbReference>
<dbReference type="PROSITE" id="PS50142">
    <property type="entry name" value="RNASE_3_2"/>
    <property type="match status" value="1"/>
</dbReference>
<dbReference type="SMART" id="SM00358">
    <property type="entry name" value="DSRM"/>
    <property type="match status" value="1"/>
</dbReference>
<dbReference type="GO" id="GO:0004525">
    <property type="term" value="F:ribonuclease III activity"/>
    <property type="evidence" value="ECO:0007669"/>
    <property type="project" value="UniProtKB-UniRule"/>
</dbReference>
<keyword evidence="4 9" id="KW-0507">mRNA processing</keyword>
<evidence type="ECO:0000256" key="3">
    <source>
        <dbReference type="ARBA" id="ARBA00022552"/>
    </source>
</evidence>
<dbReference type="Pfam" id="PF00035">
    <property type="entry name" value="dsrm"/>
    <property type="match status" value="1"/>
</dbReference>
<keyword evidence="9" id="KW-0460">Magnesium</keyword>
<dbReference type="OrthoDB" id="9805026at2"/>
<reference evidence="12 13" key="1">
    <citation type="journal article" date="2015" name="Genome Announc.">
        <title>Complete Genome Sequence of Spiroplasma kunkelii Strain CR2-3x, Causal Agent of Corn Stunt Disease in Zea mays L.</title>
        <authorList>
            <person name="Davis R.E."/>
            <person name="Shao J."/>
            <person name="Dally E.L."/>
            <person name="Zhao Y."/>
            <person name="Gasparich G.E."/>
            <person name="Gaynor B.J."/>
            <person name="Athey J.C."/>
            <person name="Harrison N.A."/>
            <person name="Donofrio N."/>
        </authorList>
    </citation>
    <scope>NUCLEOTIDE SEQUENCE [LARGE SCALE GENOMIC DNA]</scope>
    <source>
        <strain evidence="12 13">CR2-3x</strain>
    </source>
</reference>
<evidence type="ECO:0000256" key="1">
    <source>
        <dbReference type="ARBA" id="ARBA00000109"/>
    </source>
</evidence>
<dbReference type="PROSITE" id="PS50137">
    <property type="entry name" value="DS_RBD"/>
    <property type="match status" value="1"/>
</dbReference>
<dbReference type="Pfam" id="PF14622">
    <property type="entry name" value="Ribonucleas_3_3"/>
    <property type="match status" value="1"/>
</dbReference>
<dbReference type="SMART" id="SM00535">
    <property type="entry name" value="RIBOc"/>
    <property type="match status" value="1"/>
</dbReference>
<dbReference type="PANTHER" id="PTHR11207:SF0">
    <property type="entry name" value="RIBONUCLEASE 3"/>
    <property type="match status" value="1"/>
</dbReference>
<keyword evidence="9" id="KW-0963">Cytoplasm</keyword>
<dbReference type="STRING" id="273035.SKUN_001379"/>
<dbReference type="PANTHER" id="PTHR11207">
    <property type="entry name" value="RIBONUCLEASE III"/>
    <property type="match status" value="1"/>
</dbReference>
<keyword evidence="9" id="KW-0479">Metal-binding</keyword>
<dbReference type="GO" id="GO:0019843">
    <property type="term" value="F:rRNA binding"/>
    <property type="evidence" value="ECO:0007669"/>
    <property type="project" value="UniProtKB-KW"/>
</dbReference>
<dbReference type="Gene3D" id="3.30.160.20">
    <property type="match status" value="1"/>
</dbReference>
<evidence type="ECO:0000256" key="4">
    <source>
        <dbReference type="ARBA" id="ARBA00022664"/>
    </source>
</evidence>
<comment type="subunit">
    <text evidence="9">Homodimer.</text>
</comment>
<dbReference type="CDD" id="cd10845">
    <property type="entry name" value="DSRM_RNAse_III_family"/>
    <property type="match status" value="1"/>
</dbReference>
<dbReference type="InterPro" id="IPR000999">
    <property type="entry name" value="RNase_III_dom"/>
</dbReference>
<dbReference type="CDD" id="cd00593">
    <property type="entry name" value="RIBOc"/>
    <property type="match status" value="1"/>
</dbReference>
<dbReference type="GO" id="GO:0046872">
    <property type="term" value="F:metal ion binding"/>
    <property type="evidence" value="ECO:0007669"/>
    <property type="project" value="UniProtKB-KW"/>
</dbReference>
<keyword evidence="3 9" id="KW-0698">rRNA processing</keyword>
<feature type="domain" description="RNase III" evidence="11">
    <location>
        <begin position="15"/>
        <end position="142"/>
    </location>
</feature>
<keyword evidence="7 9" id="KW-0378">Hydrolase</keyword>
<feature type="binding site" evidence="9">
    <location>
        <position position="128"/>
    </location>
    <ligand>
        <name>Mg(2+)</name>
        <dbReference type="ChEBI" id="CHEBI:18420"/>
    </ligand>
</feature>
<evidence type="ECO:0000256" key="5">
    <source>
        <dbReference type="ARBA" id="ARBA00022722"/>
    </source>
</evidence>
<evidence type="ECO:0000259" key="11">
    <source>
        <dbReference type="PROSITE" id="PS50142"/>
    </source>
</evidence>
<dbReference type="AlphaFoldDB" id="A0A0K2JJ62"/>
<sequence>MQFINKQREQLFFELKAFFKHYHVFIKEPQYYLEALTHNSYANENNLSYTYQRMELLGDAILAKEISLYLFLSFPDKNEGEITNLRSKIVREGTLAELVRRINWAPFLLLGKGEIKTKGYEKNRILADIYESMIAALYLDLGEEVVRNFINDTLIQMVSNPGFFDQIRDYKTELQEFLQAGDARTLEYKLIKESPPLEGNRVLYTVVAEIEGIRYGKGCGYTHKEAEQLAARDALQKLVIKSKYDFENK</sequence>
<proteinExistence type="inferred from homology"/>
<name>A0A0K2JJ62_SPIKU</name>
<keyword evidence="13" id="KW-1185">Reference proteome</keyword>
<evidence type="ECO:0000256" key="7">
    <source>
        <dbReference type="ARBA" id="ARBA00022801"/>
    </source>
</evidence>
<evidence type="ECO:0000313" key="13">
    <source>
        <dbReference type="Proteomes" id="UP000062963"/>
    </source>
</evidence>
<comment type="function">
    <text evidence="9">Digests double-stranded RNA. Involved in the processing of primary rRNA transcript to yield the immediate precursors to the large and small rRNAs (23S and 16S). Processes some mRNAs, and tRNAs when they are encoded in the rRNA operon. Processes pre-crRNA and tracrRNA of type II CRISPR loci if present in the organism.</text>
</comment>
<comment type="subcellular location">
    <subcellularLocation>
        <location evidence="9">Cytoplasm</location>
    </subcellularLocation>
</comment>
<dbReference type="KEGG" id="skn:SKUN_001379"/>
<comment type="catalytic activity">
    <reaction evidence="1 9">
        <text>Endonucleolytic cleavage to 5'-phosphomonoester.</text>
        <dbReference type="EC" id="3.1.26.3"/>
    </reaction>
</comment>
<feature type="active site" evidence="9">
    <location>
        <position position="59"/>
    </location>
</feature>
<evidence type="ECO:0000256" key="2">
    <source>
        <dbReference type="ARBA" id="ARBA00010183"/>
    </source>
</evidence>
<feature type="domain" description="DRBM" evidence="10">
    <location>
        <begin position="169"/>
        <end position="240"/>
    </location>
</feature>
<evidence type="ECO:0000256" key="8">
    <source>
        <dbReference type="ARBA" id="ARBA00022884"/>
    </source>
</evidence>
<dbReference type="GO" id="GO:0005737">
    <property type="term" value="C:cytoplasm"/>
    <property type="evidence" value="ECO:0007669"/>
    <property type="project" value="UniProtKB-SubCell"/>
</dbReference>
<dbReference type="Proteomes" id="UP000062963">
    <property type="component" value="Chromosome"/>
</dbReference>
<dbReference type="NCBIfam" id="TIGR02191">
    <property type="entry name" value="RNaseIII"/>
    <property type="match status" value="1"/>
</dbReference>
<dbReference type="SUPFAM" id="SSF54768">
    <property type="entry name" value="dsRNA-binding domain-like"/>
    <property type="match status" value="1"/>
</dbReference>
<gene>
    <name evidence="9" type="primary">rnc</name>
    <name evidence="12" type="ORF">SKUN_001379</name>
</gene>
<accession>A0A0K2JJ62</accession>
<dbReference type="RefSeq" id="WP_053391309.1">
    <property type="nucleotide sequence ID" value="NZ_CP010899.1"/>
</dbReference>
<dbReference type="GO" id="GO:0006397">
    <property type="term" value="P:mRNA processing"/>
    <property type="evidence" value="ECO:0007669"/>
    <property type="project" value="UniProtKB-UniRule"/>
</dbReference>
<evidence type="ECO:0000259" key="10">
    <source>
        <dbReference type="PROSITE" id="PS50137"/>
    </source>
</evidence>